<dbReference type="PANTHER" id="PTHR46356:SF1">
    <property type="entry name" value="MITOCHONDRIAL 2-OXODICARBOXYLATE CARRIER"/>
    <property type="match status" value="1"/>
</dbReference>
<dbReference type="SUPFAM" id="SSF103506">
    <property type="entry name" value="Mitochondrial carrier"/>
    <property type="match status" value="1"/>
</dbReference>
<dbReference type="EMBL" id="KN042432">
    <property type="protein sequence ID" value="KFH62478.1"/>
    <property type="molecule type" value="Genomic_DNA"/>
</dbReference>
<dbReference type="InterPro" id="IPR051752">
    <property type="entry name" value="Mito_2-oxodicarb_carrier"/>
</dbReference>
<dbReference type="PANTHER" id="PTHR46356">
    <property type="entry name" value="MITOCHONDRIAL 2-OXODICARBOXYLATE CARRIER"/>
    <property type="match status" value="1"/>
</dbReference>
<sequence length="316" mass="35049">MTFKAKQKVTPLPFAYQLLAGTMAGFAEVVCMHPFDVVKTRLQLQAFRGPLAPKPSTLVPYTSMIDCFSKIIQSEGTSRLYRGIFPPLVAEAAKRTIKFGANEQWGFAVKKLFSIDNFSMTQAGFVGALAGATEAFWVTPFDLVKVRLQDRGSLQQYHGTLDCMRKVLAQEGIMSFSHGLEATIWRHASFSGVYFMIIHGFRTAFPQRPGTTKDEAMLRNFIAGTMGGFLGTLVNTPFDVVKSRIQNQRKGTHTYGFTLPSVVKIYREEGFRALYKGLAPKTVRLGLGGGLMLVVFDTLSDLMRKHISQRPALKAA</sequence>
<dbReference type="GO" id="GO:0005743">
    <property type="term" value="C:mitochondrial inner membrane"/>
    <property type="evidence" value="ECO:0007669"/>
    <property type="project" value="UniProtKB-SubCell"/>
</dbReference>
<dbReference type="AlphaFoldDB" id="A0A086TKK1"/>
<evidence type="ECO:0000256" key="5">
    <source>
        <dbReference type="ARBA" id="ARBA00022737"/>
    </source>
</evidence>
<dbReference type="Gene3D" id="1.50.40.10">
    <property type="entry name" value="Mitochondrial carrier domain"/>
    <property type="match status" value="1"/>
</dbReference>
<accession>A0A086TKK1</accession>
<keyword evidence="6" id="KW-0999">Mitochondrion inner membrane</keyword>
<evidence type="ECO:0000313" key="13">
    <source>
        <dbReference type="Proteomes" id="UP000243308"/>
    </source>
</evidence>
<feature type="repeat" description="Solcar" evidence="10">
    <location>
        <begin position="118"/>
        <end position="204"/>
    </location>
</feature>
<keyword evidence="4 10" id="KW-0812">Transmembrane</keyword>
<dbReference type="InterPro" id="IPR018108">
    <property type="entry name" value="MCP_transmembrane"/>
</dbReference>
<proteinExistence type="inferred from homology"/>
<protein>
    <submittedName>
        <fullName evidence="12">Uncharacterized protein</fullName>
    </submittedName>
</protein>
<evidence type="ECO:0000256" key="10">
    <source>
        <dbReference type="PROSITE-ProRule" id="PRU00282"/>
    </source>
</evidence>
<keyword evidence="5" id="KW-0677">Repeat</keyword>
<evidence type="ECO:0000256" key="2">
    <source>
        <dbReference type="ARBA" id="ARBA00006375"/>
    </source>
</evidence>
<gene>
    <name evidence="12" type="ORF">MVEG_11687</name>
</gene>
<name>A0A086TKK1_9FUNG</name>
<comment type="similarity">
    <text evidence="2 11">Belongs to the mitochondrial carrier (TC 2.A.29) family.</text>
</comment>
<evidence type="ECO:0000313" key="12">
    <source>
        <dbReference type="EMBL" id="KFH62478.1"/>
    </source>
</evidence>
<dbReference type="OrthoDB" id="434783at2759"/>
<dbReference type="Pfam" id="PF00153">
    <property type="entry name" value="Mito_carr"/>
    <property type="match status" value="3"/>
</dbReference>
<reference evidence="12 13" key="1">
    <citation type="submission" date="2011-02" db="EMBL/GenBank/DDBJ databases">
        <title>The Genome Sequence of Mortierella verticillata NRRL 6337.</title>
        <authorList>
            <consortium name="The Broad Institute Genome Sequencing Platform"/>
            <person name="Russ C."/>
            <person name="Cuomo C."/>
            <person name="Burger G."/>
            <person name="Gray M.W."/>
            <person name="Holland P.W.H."/>
            <person name="King N."/>
            <person name="Lang F.B.F."/>
            <person name="Roger A.J."/>
            <person name="Ruiz-Trillo I."/>
            <person name="Young S.K."/>
            <person name="Zeng Q."/>
            <person name="Gargeya S."/>
            <person name="Alvarado L."/>
            <person name="Berlin A."/>
            <person name="Chapman S.B."/>
            <person name="Chen Z."/>
            <person name="Freedman E."/>
            <person name="Gellesch M."/>
            <person name="Goldberg J."/>
            <person name="Griggs A."/>
            <person name="Gujja S."/>
            <person name="Heilman E."/>
            <person name="Heiman D."/>
            <person name="Howarth C."/>
            <person name="Mehta T."/>
            <person name="Neiman D."/>
            <person name="Pearson M."/>
            <person name="Roberts A."/>
            <person name="Saif S."/>
            <person name="Shea T."/>
            <person name="Shenoy N."/>
            <person name="Sisk P."/>
            <person name="Stolte C."/>
            <person name="Sykes S."/>
            <person name="White J."/>
            <person name="Yandava C."/>
            <person name="Haas B."/>
            <person name="Nusbaum C."/>
            <person name="Birren B."/>
        </authorList>
    </citation>
    <scope>NUCLEOTIDE SEQUENCE [LARGE SCALE GENOMIC DNA]</scope>
    <source>
        <strain evidence="12 13">NRRL 6337</strain>
    </source>
</reference>
<evidence type="ECO:0000256" key="6">
    <source>
        <dbReference type="ARBA" id="ARBA00022792"/>
    </source>
</evidence>
<comment type="subcellular location">
    <subcellularLocation>
        <location evidence="1">Mitochondrion inner membrane</location>
        <topology evidence="1">Multi-pass membrane protein</topology>
    </subcellularLocation>
</comment>
<dbReference type="InterPro" id="IPR023395">
    <property type="entry name" value="MCP_dom_sf"/>
</dbReference>
<keyword evidence="13" id="KW-1185">Reference proteome</keyword>
<keyword evidence="9 10" id="KW-0472">Membrane</keyword>
<keyword evidence="8" id="KW-0496">Mitochondrion</keyword>
<evidence type="ECO:0000256" key="11">
    <source>
        <dbReference type="RuleBase" id="RU000488"/>
    </source>
</evidence>
<keyword evidence="3 11" id="KW-0813">Transport</keyword>
<evidence type="ECO:0000256" key="1">
    <source>
        <dbReference type="ARBA" id="ARBA00004448"/>
    </source>
</evidence>
<evidence type="ECO:0000256" key="8">
    <source>
        <dbReference type="ARBA" id="ARBA00023128"/>
    </source>
</evidence>
<organism evidence="12 13">
    <name type="scientific">Podila verticillata NRRL 6337</name>
    <dbReference type="NCBI Taxonomy" id="1069443"/>
    <lineage>
        <taxon>Eukaryota</taxon>
        <taxon>Fungi</taxon>
        <taxon>Fungi incertae sedis</taxon>
        <taxon>Mucoromycota</taxon>
        <taxon>Mortierellomycotina</taxon>
        <taxon>Mortierellomycetes</taxon>
        <taxon>Mortierellales</taxon>
        <taxon>Mortierellaceae</taxon>
        <taxon>Podila</taxon>
    </lineage>
</organism>
<evidence type="ECO:0000256" key="9">
    <source>
        <dbReference type="ARBA" id="ARBA00023136"/>
    </source>
</evidence>
<dbReference type="PROSITE" id="PS50920">
    <property type="entry name" value="SOLCAR"/>
    <property type="match status" value="3"/>
</dbReference>
<feature type="repeat" description="Solcar" evidence="10">
    <location>
        <begin position="12"/>
        <end position="108"/>
    </location>
</feature>
<keyword evidence="7" id="KW-1133">Transmembrane helix</keyword>
<evidence type="ECO:0000256" key="7">
    <source>
        <dbReference type="ARBA" id="ARBA00022989"/>
    </source>
</evidence>
<evidence type="ECO:0000256" key="3">
    <source>
        <dbReference type="ARBA" id="ARBA00022448"/>
    </source>
</evidence>
<dbReference type="Proteomes" id="UP000243308">
    <property type="component" value="Unassembled WGS sequence"/>
</dbReference>
<feature type="repeat" description="Solcar" evidence="10">
    <location>
        <begin position="215"/>
        <end position="302"/>
    </location>
</feature>
<evidence type="ECO:0000256" key="4">
    <source>
        <dbReference type="ARBA" id="ARBA00022692"/>
    </source>
</evidence>